<evidence type="ECO:0000313" key="1">
    <source>
        <dbReference type="EMBL" id="JAH08924.1"/>
    </source>
</evidence>
<sequence length="55" mass="5955">MLHTRPFSTTMATQGVLPTSLPLKYSGCSTMGGNIAAKTQNVNKTSNERRTIIKT</sequence>
<reference evidence="1" key="2">
    <citation type="journal article" date="2015" name="Fish Shellfish Immunol.">
        <title>Early steps in the European eel (Anguilla anguilla)-Vibrio vulnificus interaction in the gills: Role of the RtxA13 toxin.</title>
        <authorList>
            <person name="Callol A."/>
            <person name="Pajuelo D."/>
            <person name="Ebbesson L."/>
            <person name="Teles M."/>
            <person name="MacKenzie S."/>
            <person name="Amaro C."/>
        </authorList>
    </citation>
    <scope>NUCLEOTIDE SEQUENCE</scope>
</reference>
<accession>A0A0E9PWQ7</accession>
<reference evidence="1" key="1">
    <citation type="submission" date="2014-11" db="EMBL/GenBank/DDBJ databases">
        <authorList>
            <person name="Amaro Gonzalez C."/>
        </authorList>
    </citation>
    <scope>NUCLEOTIDE SEQUENCE</scope>
</reference>
<proteinExistence type="predicted"/>
<dbReference type="AlphaFoldDB" id="A0A0E9PWQ7"/>
<protein>
    <submittedName>
        <fullName evidence="1">Uncharacterized protein</fullName>
    </submittedName>
</protein>
<dbReference type="EMBL" id="GBXM01099653">
    <property type="protein sequence ID" value="JAH08924.1"/>
    <property type="molecule type" value="Transcribed_RNA"/>
</dbReference>
<name>A0A0E9PWQ7_ANGAN</name>
<organism evidence="1">
    <name type="scientific">Anguilla anguilla</name>
    <name type="common">European freshwater eel</name>
    <name type="synonym">Muraena anguilla</name>
    <dbReference type="NCBI Taxonomy" id="7936"/>
    <lineage>
        <taxon>Eukaryota</taxon>
        <taxon>Metazoa</taxon>
        <taxon>Chordata</taxon>
        <taxon>Craniata</taxon>
        <taxon>Vertebrata</taxon>
        <taxon>Euteleostomi</taxon>
        <taxon>Actinopterygii</taxon>
        <taxon>Neopterygii</taxon>
        <taxon>Teleostei</taxon>
        <taxon>Anguilliformes</taxon>
        <taxon>Anguillidae</taxon>
        <taxon>Anguilla</taxon>
    </lineage>
</organism>